<reference evidence="2 3" key="1">
    <citation type="journal article" date="2019" name="Vet. Microbiol.">
        <title>Development of multi locus sequence typing (MLST) of Rodentibacter pneumotropicus.</title>
        <authorList>
            <person name="Adhikary S."/>
            <person name="Bisgaard M."/>
            <person name="Boot R."/>
            <person name="Benga L."/>
            <person name="Nicklas W."/>
            <person name="Christensen H."/>
        </authorList>
    </citation>
    <scope>NUCLEOTIDE SEQUENCE [LARGE SCALE GENOMIC DNA]</scope>
    <source>
        <strain evidence="2 3">1596_07</strain>
    </source>
</reference>
<keyword evidence="1" id="KW-0812">Transmembrane</keyword>
<dbReference type="AlphaFoldDB" id="A0A4S2QD03"/>
<name>A0A4S2QD03_9PAST</name>
<evidence type="ECO:0000313" key="2">
    <source>
        <dbReference type="EMBL" id="THA14799.1"/>
    </source>
</evidence>
<dbReference type="EMBL" id="QXNG01000064">
    <property type="protein sequence ID" value="THA14799.1"/>
    <property type="molecule type" value="Genomic_DNA"/>
</dbReference>
<keyword evidence="1" id="KW-1133">Transmembrane helix</keyword>
<accession>A0A4S2QD03</accession>
<feature type="transmembrane region" description="Helical" evidence="1">
    <location>
        <begin position="59"/>
        <end position="80"/>
    </location>
</feature>
<comment type="caution">
    <text evidence="2">The sequence shown here is derived from an EMBL/GenBank/DDBJ whole genome shotgun (WGS) entry which is preliminary data.</text>
</comment>
<keyword evidence="1" id="KW-0472">Membrane</keyword>
<proteinExistence type="predicted"/>
<evidence type="ECO:0000256" key="1">
    <source>
        <dbReference type="SAM" id="Phobius"/>
    </source>
</evidence>
<evidence type="ECO:0000313" key="3">
    <source>
        <dbReference type="Proteomes" id="UP000310576"/>
    </source>
</evidence>
<gene>
    <name evidence="2" type="ORF">D3M76_06740</name>
</gene>
<feature type="transmembrane region" description="Helical" evidence="1">
    <location>
        <begin position="6"/>
        <end position="26"/>
    </location>
</feature>
<protein>
    <submittedName>
        <fullName evidence="2">Uncharacterized protein</fullName>
    </submittedName>
</protein>
<dbReference type="Proteomes" id="UP000310576">
    <property type="component" value="Unassembled WGS sequence"/>
</dbReference>
<sequence length="87" mass="10049">NPLMGKQLIMLISSIVSATCILYMFWARKKHSEDFRIMTVILGILHVAISMETTDNNLIHFNLSLISNIIYLTLPALLLYEIQKREK</sequence>
<organism evidence="2 3">
    <name type="scientific">Rodentibacter pneumotropicus</name>
    <dbReference type="NCBI Taxonomy" id="758"/>
    <lineage>
        <taxon>Bacteria</taxon>
        <taxon>Pseudomonadati</taxon>
        <taxon>Pseudomonadota</taxon>
        <taxon>Gammaproteobacteria</taxon>
        <taxon>Pasteurellales</taxon>
        <taxon>Pasteurellaceae</taxon>
        <taxon>Rodentibacter</taxon>
    </lineage>
</organism>
<feature type="non-terminal residue" evidence="2">
    <location>
        <position position="1"/>
    </location>
</feature>